<accession>A0A285CL53</accession>
<dbReference type="GO" id="GO:0016020">
    <property type="term" value="C:membrane"/>
    <property type="evidence" value="ECO:0007669"/>
    <property type="project" value="InterPro"/>
</dbReference>
<dbReference type="EMBL" id="OAOQ01000002">
    <property type="protein sequence ID" value="SNX68287.1"/>
    <property type="molecule type" value="Genomic_DNA"/>
</dbReference>
<organism evidence="1 2">
    <name type="scientific">Cereibacter ovatus</name>
    <dbReference type="NCBI Taxonomy" id="439529"/>
    <lineage>
        <taxon>Bacteria</taxon>
        <taxon>Pseudomonadati</taxon>
        <taxon>Pseudomonadota</taxon>
        <taxon>Alphaproteobacteria</taxon>
        <taxon>Rhodobacterales</taxon>
        <taxon>Paracoccaceae</taxon>
        <taxon>Cereibacter</taxon>
    </lineage>
</organism>
<evidence type="ECO:0000313" key="1">
    <source>
        <dbReference type="EMBL" id="SNX68287.1"/>
    </source>
</evidence>
<dbReference type="InterPro" id="IPR016174">
    <property type="entry name" value="Di-haem_cyt_TM"/>
</dbReference>
<dbReference type="RefSeq" id="WP_176504470.1">
    <property type="nucleotide sequence ID" value="NZ_OAOQ01000002.1"/>
</dbReference>
<proteinExistence type="predicted"/>
<dbReference type="Proteomes" id="UP000219467">
    <property type="component" value="Unassembled WGS sequence"/>
</dbReference>
<keyword evidence="2" id="KW-1185">Reference proteome</keyword>
<dbReference type="SUPFAM" id="SSF81342">
    <property type="entry name" value="Transmembrane di-heme cytochromes"/>
    <property type="match status" value="1"/>
</dbReference>
<dbReference type="GO" id="GO:0022904">
    <property type="term" value="P:respiratory electron transport chain"/>
    <property type="evidence" value="ECO:0007669"/>
    <property type="project" value="InterPro"/>
</dbReference>
<reference evidence="2" key="1">
    <citation type="submission" date="2017-08" db="EMBL/GenBank/DDBJ databases">
        <authorList>
            <person name="Varghese N."/>
            <person name="Submissions S."/>
        </authorList>
    </citation>
    <scope>NUCLEOTIDE SEQUENCE [LARGE SCALE GENOMIC DNA]</scope>
    <source>
        <strain evidence="2">JA234</strain>
    </source>
</reference>
<sequence>MIRVWDLVVRLFHRGLAACFALAWLTAEEAQGAHEWLGYGAAMSAFPAGVKVWIAAWL</sequence>
<dbReference type="AlphaFoldDB" id="A0A285CL53"/>
<name>A0A285CL53_9RHOB</name>
<protein>
    <submittedName>
        <fullName evidence="1">Uncharacterized protein</fullName>
    </submittedName>
</protein>
<evidence type="ECO:0000313" key="2">
    <source>
        <dbReference type="Proteomes" id="UP000219467"/>
    </source>
</evidence>
<gene>
    <name evidence="1" type="ORF">SAMN05878503_10247</name>
</gene>